<dbReference type="EMBL" id="LR026965">
    <property type="protein sequence ID" value="VBB75944.1"/>
    <property type="molecule type" value="Genomic_DNA"/>
</dbReference>
<feature type="transmembrane region" description="Helical" evidence="1">
    <location>
        <begin position="268"/>
        <end position="288"/>
    </location>
</feature>
<organism evidence="2 3">
    <name type="scientific">Podospora comata</name>
    <dbReference type="NCBI Taxonomy" id="48703"/>
    <lineage>
        <taxon>Eukaryota</taxon>
        <taxon>Fungi</taxon>
        <taxon>Dikarya</taxon>
        <taxon>Ascomycota</taxon>
        <taxon>Pezizomycotina</taxon>
        <taxon>Sordariomycetes</taxon>
        <taxon>Sordariomycetidae</taxon>
        <taxon>Sordariales</taxon>
        <taxon>Podosporaceae</taxon>
        <taxon>Podospora</taxon>
    </lineage>
</organism>
<keyword evidence="1" id="KW-0812">Transmembrane</keyword>
<reference evidence="2" key="1">
    <citation type="submission" date="2018-02" db="EMBL/GenBank/DDBJ databases">
        <authorList>
            <person name="Silar P."/>
        </authorList>
    </citation>
    <scope>NUCLEOTIDE SEQUENCE [LARGE SCALE GENOMIC DNA]</scope>
    <source>
        <strain evidence="2">T</strain>
    </source>
</reference>
<evidence type="ECO:0000256" key="1">
    <source>
        <dbReference type="SAM" id="Phobius"/>
    </source>
</evidence>
<dbReference type="Proteomes" id="UP000280685">
    <property type="component" value="Chromosome 2"/>
</dbReference>
<protein>
    <submittedName>
        <fullName evidence="2">Uncharacterized protein</fullName>
    </submittedName>
</protein>
<keyword evidence="1" id="KW-1133">Transmembrane helix</keyword>
<sequence length="438" mass="47945">MGSLGIMTIIVSAIRVGGVKKLEAVVGRARESRSTAELELLSSTSADVCELWSGQEIVRLIGNPQMKWLILDKSNGKLQDLQSASEERLIRHDQILGYSDGSEVTSILKEAAPNLALNVRHATASSKESWFWAIVGIGLQATAIVIPGLATYRAWLKAGVPVAGYGYPCFLVGTLLVIVGILGCGHVIEGITTEYSFEPAHNSDLQPLVLQRSVTVADQHFSSYAIFFPSGIRTSTLASDPKESYFRYIGTGTSGFVIQFVGLRALHWSATILQLGITLVMTGVRAWARRGLAFDSTATTILDGHEKAWLALHLWAKKTTGATQSSTAASGEEVDITPAVQEQGPVKDGWDEVSKVTKLFHNEYRSFISPSARPDLPEGKQTLPQYVPHLFYQNWSVSKVIQDEVFWEPYCWAGDLGKSLAAKVRPKWPEMVDKLVIQ</sequence>
<evidence type="ECO:0000313" key="3">
    <source>
        <dbReference type="Proteomes" id="UP000280685"/>
    </source>
</evidence>
<name>A0ABY6S322_PODCO</name>
<feature type="transmembrane region" description="Helical" evidence="1">
    <location>
        <begin position="164"/>
        <end position="188"/>
    </location>
</feature>
<keyword evidence="3" id="KW-1185">Reference proteome</keyword>
<proteinExistence type="predicted"/>
<evidence type="ECO:0000313" key="2">
    <source>
        <dbReference type="EMBL" id="VBB75944.1"/>
    </source>
</evidence>
<keyword evidence="1" id="KW-0472">Membrane</keyword>
<feature type="transmembrane region" description="Helical" evidence="1">
    <location>
        <begin position="130"/>
        <end position="152"/>
    </location>
</feature>
<accession>A0ABY6S322</accession>
<gene>
    <name evidence="2" type="ORF">PODCO_208340</name>
</gene>